<dbReference type="OrthoDB" id="646236at2759"/>
<dbReference type="PANTHER" id="PTHR31639">
    <property type="entry name" value="F-BOX PROTEIN-LIKE"/>
    <property type="match status" value="1"/>
</dbReference>
<protein>
    <recommendedName>
        <fullName evidence="5">F-box domain-containing protein</fullName>
    </recommendedName>
</protein>
<feature type="domain" description="F-box/LRR-repeat protein 15/At3g58940/PEG3-like LRR" evidence="2">
    <location>
        <begin position="99"/>
        <end position="254"/>
    </location>
</feature>
<dbReference type="SUPFAM" id="SSF52047">
    <property type="entry name" value="RNI-like"/>
    <property type="match status" value="1"/>
</dbReference>
<dbReference type="PANTHER" id="PTHR31639:SF297">
    <property type="entry name" value="OS08G0267800 PROTEIN"/>
    <property type="match status" value="1"/>
</dbReference>
<dbReference type="InterPro" id="IPR055411">
    <property type="entry name" value="LRR_FXL15/At3g58940/PEG3-like"/>
</dbReference>
<dbReference type="InterPro" id="IPR036047">
    <property type="entry name" value="F-box-like_dom_sf"/>
</dbReference>
<dbReference type="SUPFAM" id="SSF81383">
    <property type="entry name" value="F-box domain"/>
    <property type="match status" value="1"/>
</dbReference>
<evidence type="ECO:0000313" key="3">
    <source>
        <dbReference type="EMBL" id="KAF0898665.1"/>
    </source>
</evidence>
<evidence type="ECO:0000259" key="1">
    <source>
        <dbReference type="Pfam" id="PF00646"/>
    </source>
</evidence>
<dbReference type="InterPro" id="IPR001810">
    <property type="entry name" value="F-box_dom"/>
</dbReference>
<dbReference type="Pfam" id="PF00646">
    <property type="entry name" value="F-box"/>
    <property type="match status" value="1"/>
</dbReference>
<evidence type="ECO:0000259" key="2">
    <source>
        <dbReference type="Pfam" id="PF24758"/>
    </source>
</evidence>
<dbReference type="Proteomes" id="UP000479710">
    <property type="component" value="Unassembled WGS sequence"/>
</dbReference>
<comment type="caution">
    <text evidence="3">The sequence shown here is derived from an EMBL/GenBank/DDBJ whole genome shotgun (WGS) entry which is preliminary data.</text>
</comment>
<gene>
    <name evidence="3" type="ORF">E2562_009174</name>
</gene>
<accession>A0A6G1CDH0</accession>
<keyword evidence="4" id="KW-1185">Reference proteome</keyword>
<reference evidence="3 4" key="1">
    <citation type="submission" date="2019-11" db="EMBL/GenBank/DDBJ databases">
        <title>Whole genome sequence of Oryza granulata.</title>
        <authorList>
            <person name="Li W."/>
        </authorList>
    </citation>
    <scope>NUCLEOTIDE SEQUENCE [LARGE SCALE GENOMIC DNA]</scope>
    <source>
        <strain evidence="4">cv. Menghai</strain>
        <tissue evidence="3">Leaf</tissue>
    </source>
</reference>
<dbReference type="EMBL" id="SPHZ02000009">
    <property type="protein sequence ID" value="KAF0898665.1"/>
    <property type="molecule type" value="Genomic_DNA"/>
</dbReference>
<organism evidence="3 4">
    <name type="scientific">Oryza meyeriana var. granulata</name>
    <dbReference type="NCBI Taxonomy" id="110450"/>
    <lineage>
        <taxon>Eukaryota</taxon>
        <taxon>Viridiplantae</taxon>
        <taxon>Streptophyta</taxon>
        <taxon>Embryophyta</taxon>
        <taxon>Tracheophyta</taxon>
        <taxon>Spermatophyta</taxon>
        <taxon>Magnoliopsida</taxon>
        <taxon>Liliopsida</taxon>
        <taxon>Poales</taxon>
        <taxon>Poaceae</taxon>
        <taxon>BOP clade</taxon>
        <taxon>Oryzoideae</taxon>
        <taxon>Oryzeae</taxon>
        <taxon>Oryzinae</taxon>
        <taxon>Oryza</taxon>
        <taxon>Oryza meyeriana</taxon>
    </lineage>
</organism>
<evidence type="ECO:0008006" key="5">
    <source>
        <dbReference type="Google" id="ProtNLM"/>
    </source>
</evidence>
<sequence length="386" mass="42588">MSSSSSPPPPPPPPATDILLSLALEVLDDILARLPVKEVVRTCCLSRAWASRWESVPGLAVRFDGWYSAAVVSSVLGRCTAPVGGFTIDVRPRLRPRAAYWLRTLADKRVRSLALAFDHSHGDDGVVLPGVGRALYACDELSGLDLHYCEVPRPPPRQGFAGFPRLTRLALSRVALPFAGAGALLERVIAAAPNLTDLSLKNVFAGIGEVEPWAIRAPKLRLLTLWMVIDNGGRVAEELPLLEEADVSVDCLLGSEEFLDTIWRVLGVKTLKLYVRDREVDRKETLGDEIDEEILDAEMSDDLVKTLKCVSMTHIKGFPSEMCFVKLLLSKAASLESLEVRFFWENLHMSCEEACADFATYERASSTLAKFEVESLMETFDILSLF</sequence>
<dbReference type="Pfam" id="PF24758">
    <property type="entry name" value="LRR_At5g56370"/>
    <property type="match status" value="1"/>
</dbReference>
<name>A0A6G1CDH0_9ORYZ</name>
<proteinExistence type="predicted"/>
<evidence type="ECO:0000313" key="4">
    <source>
        <dbReference type="Proteomes" id="UP000479710"/>
    </source>
</evidence>
<dbReference type="AlphaFoldDB" id="A0A6G1CDH0"/>
<feature type="domain" description="F-box" evidence="1">
    <location>
        <begin position="19"/>
        <end position="56"/>
    </location>
</feature>